<feature type="transmembrane region" description="Helical" evidence="1">
    <location>
        <begin position="198"/>
        <end position="217"/>
    </location>
</feature>
<dbReference type="Proteomes" id="UP000199440">
    <property type="component" value="Unassembled WGS sequence"/>
</dbReference>
<feature type="transmembrane region" description="Helical" evidence="1">
    <location>
        <begin position="12"/>
        <end position="41"/>
    </location>
</feature>
<dbReference type="OrthoDB" id="1430459at2"/>
<evidence type="ECO:0000313" key="2">
    <source>
        <dbReference type="EMBL" id="SDM83112.1"/>
    </source>
</evidence>
<sequence>MKSEFRKTLVLGYLMLLIVNVVEFRSGIALALTQLVLGLFLSLPEVIDISLLNKISVYRTPLLKVIYLLSIFGGIYFKWYNAPNHLFLFFFLSLLVLYMEEERLFKDNLRWIFVIVMGMATVHKLLNPNFLNGDFVALRLLSGDFFQPILISGAMPDINETLTQNGAKISDFLLKEPSAVDGIILDPGILPFLALKQLFVYSIIGMEFLLTFLFAFFSKQKFTLVFLLVFVGSIGLVVSEFEFAATLLFMGLLMCPDNFTVIKRFFKVTFLLYAILAIGNNVLWVLGFL</sequence>
<dbReference type="AlphaFoldDB" id="A0A1G9WEY0"/>
<evidence type="ECO:0000313" key="3">
    <source>
        <dbReference type="Proteomes" id="UP000199440"/>
    </source>
</evidence>
<feature type="transmembrane region" description="Helical" evidence="1">
    <location>
        <begin position="62"/>
        <end position="79"/>
    </location>
</feature>
<dbReference type="RefSeq" id="WP_089894520.1">
    <property type="nucleotide sequence ID" value="NZ_FNGV01000015.1"/>
</dbReference>
<proteinExistence type="predicted"/>
<feature type="transmembrane region" description="Helical" evidence="1">
    <location>
        <begin position="224"/>
        <end position="250"/>
    </location>
</feature>
<keyword evidence="1" id="KW-1133">Transmembrane helix</keyword>
<organism evidence="2 3">
    <name type="scientific">Kriegella aquimaris</name>
    <dbReference type="NCBI Taxonomy" id="192904"/>
    <lineage>
        <taxon>Bacteria</taxon>
        <taxon>Pseudomonadati</taxon>
        <taxon>Bacteroidota</taxon>
        <taxon>Flavobacteriia</taxon>
        <taxon>Flavobacteriales</taxon>
        <taxon>Flavobacteriaceae</taxon>
        <taxon>Kriegella</taxon>
    </lineage>
</organism>
<accession>A0A1G9WEY0</accession>
<reference evidence="3" key="1">
    <citation type="submission" date="2016-10" db="EMBL/GenBank/DDBJ databases">
        <authorList>
            <person name="Varghese N."/>
            <person name="Submissions S."/>
        </authorList>
    </citation>
    <scope>NUCLEOTIDE SEQUENCE [LARGE SCALE GENOMIC DNA]</scope>
    <source>
        <strain evidence="3">DSM 19886</strain>
    </source>
</reference>
<keyword evidence="1" id="KW-0472">Membrane</keyword>
<dbReference type="STRING" id="192904.SAMN04488514_11583"/>
<name>A0A1G9WEY0_9FLAO</name>
<evidence type="ECO:0000256" key="1">
    <source>
        <dbReference type="SAM" id="Phobius"/>
    </source>
</evidence>
<protein>
    <submittedName>
        <fullName evidence="2">Uncharacterized protein</fullName>
    </submittedName>
</protein>
<feature type="transmembrane region" description="Helical" evidence="1">
    <location>
        <begin position="270"/>
        <end position="288"/>
    </location>
</feature>
<gene>
    <name evidence="2" type="ORF">SAMN04488514_11583</name>
</gene>
<feature type="transmembrane region" description="Helical" evidence="1">
    <location>
        <begin position="85"/>
        <end position="101"/>
    </location>
</feature>
<keyword evidence="3" id="KW-1185">Reference proteome</keyword>
<keyword evidence="1" id="KW-0812">Transmembrane</keyword>
<dbReference type="EMBL" id="FNGV01000015">
    <property type="protein sequence ID" value="SDM83112.1"/>
    <property type="molecule type" value="Genomic_DNA"/>
</dbReference>
<feature type="transmembrane region" description="Helical" evidence="1">
    <location>
        <begin position="108"/>
        <end position="126"/>
    </location>
</feature>